<proteinExistence type="predicted"/>
<comment type="caution">
    <text evidence="2">The sequence shown here is derived from an EMBL/GenBank/DDBJ whole genome shotgun (WGS) entry which is preliminary data.</text>
</comment>
<feature type="signal peptide" evidence="1">
    <location>
        <begin position="1"/>
        <end position="21"/>
    </location>
</feature>
<dbReference type="EMBL" id="JBHSDH010000013">
    <property type="protein sequence ID" value="MFC4292204.1"/>
    <property type="molecule type" value="Genomic_DNA"/>
</dbReference>
<evidence type="ECO:0000313" key="2">
    <source>
        <dbReference type="EMBL" id="MFC4292204.1"/>
    </source>
</evidence>
<evidence type="ECO:0000313" key="3">
    <source>
        <dbReference type="Proteomes" id="UP001595887"/>
    </source>
</evidence>
<dbReference type="Proteomes" id="UP001595887">
    <property type="component" value="Unassembled WGS sequence"/>
</dbReference>
<reference evidence="3" key="1">
    <citation type="journal article" date="2019" name="Int. J. Syst. Evol. Microbiol.">
        <title>The Global Catalogue of Microorganisms (GCM) 10K type strain sequencing project: providing services to taxonomists for standard genome sequencing and annotation.</title>
        <authorList>
            <consortium name="The Broad Institute Genomics Platform"/>
            <consortium name="The Broad Institute Genome Sequencing Center for Infectious Disease"/>
            <person name="Wu L."/>
            <person name="Ma J."/>
        </authorList>
    </citation>
    <scope>NUCLEOTIDE SEQUENCE [LARGE SCALE GENOMIC DNA]</scope>
    <source>
        <strain evidence="3">CECT 8531</strain>
    </source>
</reference>
<gene>
    <name evidence="2" type="ORF">ACFOWX_07225</name>
</gene>
<keyword evidence="3" id="KW-1185">Reference proteome</keyword>
<dbReference type="RefSeq" id="WP_381422699.1">
    <property type="nucleotide sequence ID" value="NZ_JBHSDH010000013.1"/>
</dbReference>
<accession>A0ABV8RHJ0</accession>
<organism evidence="2 3">
    <name type="scientific">Sphingorhabdus arenilitoris</name>
    <dbReference type="NCBI Taxonomy" id="1490041"/>
    <lineage>
        <taxon>Bacteria</taxon>
        <taxon>Pseudomonadati</taxon>
        <taxon>Pseudomonadota</taxon>
        <taxon>Alphaproteobacteria</taxon>
        <taxon>Sphingomonadales</taxon>
        <taxon>Sphingomonadaceae</taxon>
        <taxon>Sphingorhabdus</taxon>
    </lineage>
</organism>
<evidence type="ECO:0000256" key="1">
    <source>
        <dbReference type="SAM" id="SignalP"/>
    </source>
</evidence>
<keyword evidence="1" id="KW-0732">Signal</keyword>
<name>A0ABV8RHJ0_9SPHN</name>
<sequence length="197" mass="21791">MKPFRHLLFNVCMFSAASAFAQPAVIDLNAKPRPFTNDDFEALVVCSLDKNSDITRRYATYHLLRRDKQTWQENEADPDSKLLMPAIEGCIEFKNGEPMPFSIDALISRWGAAHGISQAVTVMDEASLAKCAVRSHEQLARVFVQVMADPSHKPAVRRMTATSLAAPPCEPAPNVTVNLIQLFGHVKAELQNGKATK</sequence>
<protein>
    <submittedName>
        <fullName evidence="2">Uncharacterized protein</fullName>
    </submittedName>
</protein>
<feature type="chain" id="PRO_5047421042" evidence="1">
    <location>
        <begin position="22"/>
        <end position="197"/>
    </location>
</feature>